<dbReference type="InterPro" id="IPR023187">
    <property type="entry name" value="Tscrpt_reg_MarR-type_CS"/>
</dbReference>
<feature type="domain" description="HTH marR-type" evidence="5">
    <location>
        <begin position="9"/>
        <end position="144"/>
    </location>
</feature>
<comment type="caution">
    <text evidence="6">The sequence shown here is derived from an EMBL/GenBank/DDBJ whole genome shotgun (WGS) entry which is preliminary data.</text>
</comment>
<keyword evidence="1" id="KW-0805">Transcription regulation</keyword>
<evidence type="ECO:0000313" key="6">
    <source>
        <dbReference type="EMBL" id="OEV39378.1"/>
    </source>
</evidence>
<dbReference type="GO" id="GO:0003677">
    <property type="term" value="F:DNA binding"/>
    <property type="evidence" value="ECO:0007669"/>
    <property type="project" value="UniProtKB-KW"/>
</dbReference>
<sequence>MSADGGGLSAEAVVRLRLAIGRLNRQLVRASGDQDLTSAQLSALARVEQHGPLRLGELAAREGVAVPSMVRTVAPLVADGLIAKTPDPQDGRSQLLAPTGHGRDTLARIRRERTALLARRSTRLSPEQCRALEAALPLLELLLDESDTPARQRPIA</sequence>
<dbReference type="OrthoDB" id="8966183at2"/>
<dbReference type="InterPro" id="IPR036388">
    <property type="entry name" value="WH-like_DNA-bd_sf"/>
</dbReference>
<dbReference type="GO" id="GO:0003700">
    <property type="term" value="F:DNA-binding transcription factor activity"/>
    <property type="evidence" value="ECO:0007669"/>
    <property type="project" value="InterPro"/>
</dbReference>
<keyword evidence="7" id="KW-1185">Reference proteome</keyword>
<dbReference type="RefSeq" id="WP_030556030.1">
    <property type="nucleotide sequence ID" value="NZ_JBIWMM010000008.1"/>
</dbReference>
<dbReference type="AlphaFoldDB" id="A0A1E7NFF5"/>
<dbReference type="PANTHER" id="PTHR39515">
    <property type="entry name" value="CONSERVED PROTEIN"/>
    <property type="match status" value="1"/>
</dbReference>
<accession>A0A1E7NFF5</accession>
<dbReference type="SMART" id="SM00347">
    <property type="entry name" value="HTH_MARR"/>
    <property type="match status" value="1"/>
</dbReference>
<dbReference type="Pfam" id="PF01047">
    <property type="entry name" value="MarR"/>
    <property type="match status" value="1"/>
</dbReference>
<dbReference type="Gene3D" id="1.10.10.10">
    <property type="entry name" value="Winged helix-like DNA-binding domain superfamily/Winged helix DNA-binding domain"/>
    <property type="match status" value="1"/>
</dbReference>
<organism evidence="6 7">
    <name type="scientific">Kitasatospora aureofaciens</name>
    <name type="common">Streptomyces aureofaciens</name>
    <dbReference type="NCBI Taxonomy" id="1894"/>
    <lineage>
        <taxon>Bacteria</taxon>
        <taxon>Bacillati</taxon>
        <taxon>Actinomycetota</taxon>
        <taxon>Actinomycetes</taxon>
        <taxon>Kitasatosporales</taxon>
        <taxon>Streptomycetaceae</taxon>
        <taxon>Kitasatospora</taxon>
    </lineage>
</organism>
<proteinExistence type="predicted"/>
<reference evidence="6" key="1">
    <citation type="submission" date="2016-08" db="EMBL/GenBank/DDBJ databases">
        <title>Sequencing, Assembly and Comparative Genomics of S. aureofaciens ATCC 10762.</title>
        <authorList>
            <person name="Gradnigo J.S."/>
            <person name="Johnson N."/>
            <person name="Somerville G.A."/>
        </authorList>
    </citation>
    <scope>NUCLEOTIDE SEQUENCE [LARGE SCALE GENOMIC DNA]</scope>
    <source>
        <strain evidence="6">ATCC 10762</strain>
    </source>
</reference>
<keyword evidence="3" id="KW-0804">Transcription</keyword>
<dbReference type="InterPro" id="IPR000835">
    <property type="entry name" value="HTH_MarR-typ"/>
</dbReference>
<evidence type="ECO:0000259" key="5">
    <source>
        <dbReference type="PROSITE" id="PS50995"/>
    </source>
</evidence>
<evidence type="ECO:0000256" key="4">
    <source>
        <dbReference type="SAM" id="MobiDB-lite"/>
    </source>
</evidence>
<dbReference type="PROSITE" id="PS50995">
    <property type="entry name" value="HTH_MARR_2"/>
    <property type="match status" value="1"/>
</dbReference>
<keyword evidence="2" id="KW-0238">DNA-binding</keyword>
<dbReference type="PROSITE" id="PS01117">
    <property type="entry name" value="HTH_MARR_1"/>
    <property type="match status" value="1"/>
</dbReference>
<dbReference type="PANTHER" id="PTHR39515:SF2">
    <property type="entry name" value="HTH-TYPE TRANSCRIPTIONAL REGULATOR RV0880"/>
    <property type="match status" value="1"/>
</dbReference>
<evidence type="ECO:0000256" key="1">
    <source>
        <dbReference type="ARBA" id="ARBA00023015"/>
    </source>
</evidence>
<evidence type="ECO:0000256" key="3">
    <source>
        <dbReference type="ARBA" id="ARBA00023163"/>
    </source>
</evidence>
<dbReference type="Proteomes" id="UP000037395">
    <property type="component" value="Unassembled WGS sequence"/>
</dbReference>
<dbReference type="InterPro" id="IPR036390">
    <property type="entry name" value="WH_DNA-bd_sf"/>
</dbReference>
<evidence type="ECO:0000313" key="7">
    <source>
        <dbReference type="Proteomes" id="UP000037395"/>
    </source>
</evidence>
<evidence type="ECO:0000256" key="2">
    <source>
        <dbReference type="ARBA" id="ARBA00023125"/>
    </source>
</evidence>
<dbReference type="InterPro" id="IPR052526">
    <property type="entry name" value="HTH-type_Bedaq_tolerance"/>
</dbReference>
<dbReference type="EMBL" id="JPRF03000001">
    <property type="protein sequence ID" value="OEV39378.1"/>
    <property type="molecule type" value="Genomic_DNA"/>
</dbReference>
<feature type="region of interest" description="Disordered" evidence="4">
    <location>
        <begin position="84"/>
        <end position="104"/>
    </location>
</feature>
<name>A0A1E7NFF5_KITAU</name>
<protein>
    <recommendedName>
        <fullName evidence="5">HTH marR-type domain-containing protein</fullName>
    </recommendedName>
</protein>
<gene>
    <name evidence="6" type="ORF">HS99_0001330</name>
</gene>
<dbReference type="SUPFAM" id="SSF46785">
    <property type="entry name" value="Winged helix' DNA-binding domain"/>
    <property type="match status" value="1"/>
</dbReference>